<evidence type="ECO:0000256" key="5">
    <source>
        <dbReference type="ARBA" id="ARBA00012866"/>
    </source>
</evidence>
<evidence type="ECO:0000313" key="15">
    <source>
        <dbReference type="Proteomes" id="UP000547879"/>
    </source>
</evidence>
<reference evidence="14 15" key="1">
    <citation type="submission" date="2020-08" db="EMBL/GenBank/DDBJ databases">
        <title>Genomic Encyclopedia of Type Strains, Phase IV (KMG-IV): sequencing the most valuable type-strain genomes for metagenomic binning, comparative biology and taxonomic classification.</title>
        <authorList>
            <person name="Goeker M."/>
        </authorList>
    </citation>
    <scope>NUCLEOTIDE SEQUENCE [LARGE SCALE GENOMIC DNA]</scope>
    <source>
        <strain evidence="14 15">DSM 100734</strain>
    </source>
</reference>
<dbReference type="InterPro" id="IPR023213">
    <property type="entry name" value="CAT-like_dom_sf"/>
</dbReference>
<evidence type="ECO:0000256" key="1">
    <source>
        <dbReference type="ARBA" id="ARBA00000026"/>
    </source>
</evidence>
<dbReference type="Gene3D" id="3.30.559.10">
    <property type="entry name" value="Chloramphenicol acetyltransferase-like domain"/>
    <property type="match status" value="1"/>
</dbReference>
<comment type="catalytic activity">
    <reaction evidence="3">
        <text>2 a mycocerosyl-[mycocerosic acid synthase] + a phthiodiolone = a dimycocerosyl phthiodiolone + 2 holo-[mycocerosic acid synthase].</text>
        <dbReference type="EC" id="2.3.1.282"/>
    </reaction>
</comment>
<protein>
    <recommendedName>
        <fullName evidence="6">Phthiocerol/phthiodiolone dimycocerosyl transferase</fullName>
        <ecNumber evidence="5">2.3.1.282</ecNumber>
    </recommendedName>
    <alternativeName>
        <fullName evidence="11">Acyltransferase PapA5</fullName>
    </alternativeName>
    <alternativeName>
        <fullName evidence="9">Phthiocerol/phthiodiolone O-acyltransferase</fullName>
    </alternativeName>
    <alternativeName>
        <fullName evidence="10">Polyketide synthase-associated protein A5</fullName>
    </alternativeName>
</protein>
<evidence type="ECO:0000256" key="9">
    <source>
        <dbReference type="ARBA" id="ARBA00030465"/>
    </source>
</evidence>
<feature type="region of interest" description="Disordered" evidence="12">
    <location>
        <begin position="174"/>
        <end position="198"/>
    </location>
</feature>
<dbReference type="InterPro" id="IPR031641">
    <property type="entry name" value="PapA_C"/>
</dbReference>
<gene>
    <name evidence="14" type="ORF">HNQ72_003486</name>
</gene>
<evidence type="ECO:0000259" key="13">
    <source>
        <dbReference type="Pfam" id="PF16911"/>
    </source>
</evidence>
<evidence type="ECO:0000256" key="4">
    <source>
        <dbReference type="ARBA" id="ARBA00006558"/>
    </source>
</evidence>
<evidence type="ECO:0000313" key="14">
    <source>
        <dbReference type="EMBL" id="MBB6163646.1"/>
    </source>
</evidence>
<comment type="catalytic activity">
    <reaction evidence="2">
        <text>2 a mycocerosyl-[mycocerosic acid synthase] + a phenolphthiocerol = a dimycocerosyl phenolphthiocerol + 2 holo-[mycocerosic acid synthase].</text>
        <dbReference type="EC" id="2.3.1.282"/>
    </reaction>
</comment>
<evidence type="ECO:0000256" key="10">
    <source>
        <dbReference type="ARBA" id="ARBA00032317"/>
    </source>
</evidence>
<evidence type="ECO:0000256" key="11">
    <source>
        <dbReference type="ARBA" id="ARBA00033407"/>
    </source>
</evidence>
<dbReference type="GO" id="GO:0016746">
    <property type="term" value="F:acyltransferase activity"/>
    <property type="evidence" value="ECO:0007669"/>
    <property type="project" value="UniProtKB-KW"/>
</dbReference>
<feature type="domain" description="Phthiocerol/phthiodiolone dimycocerosyl transferase C-terminal" evidence="13">
    <location>
        <begin position="200"/>
        <end position="364"/>
    </location>
</feature>
<comment type="caution">
    <text evidence="14">The sequence shown here is derived from an EMBL/GenBank/DDBJ whole genome shotgun (WGS) entry which is preliminary data.</text>
</comment>
<evidence type="ECO:0000256" key="8">
    <source>
        <dbReference type="ARBA" id="ARBA00023315"/>
    </source>
</evidence>
<evidence type="ECO:0000256" key="12">
    <source>
        <dbReference type="SAM" id="MobiDB-lite"/>
    </source>
</evidence>
<name>A0A7X0D1L7_9HYPH</name>
<dbReference type="PANTHER" id="PTHR28037">
    <property type="entry name" value="ALCOHOL O-ACETYLTRANSFERASE 1-RELATED"/>
    <property type="match status" value="1"/>
</dbReference>
<evidence type="ECO:0000256" key="7">
    <source>
        <dbReference type="ARBA" id="ARBA00022679"/>
    </source>
</evidence>
<evidence type="ECO:0000256" key="6">
    <source>
        <dbReference type="ARBA" id="ARBA00013449"/>
    </source>
</evidence>
<keyword evidence="15" id="KW-1185">Reference proteome</keyword>
<evidence type="ECO:0000256" key="2">
    <source>
        <dbReference type="ARBA" id="ARBA00000625"/>
    </source>
</evidence>
<dbReference type="EMBL" id="JACHEG010000003">
    <property type="protein sequence ID" value="MBB6163646.1"/>
    <property type="molecule type" value="Genomic_DNA"/>
</dbReference>
<dbReference type="SUPFAM" id="SSF52777">
    <property type="entry name" value="CoA-dependent acyltransferases"/>
    <property type="match status" value="2"/>
</dbReference>
<dbReference type="AlphaFoldDB" id="A0A7X0D1L7"/>
<evidence type="ECO:0000256" key="3">
    <source>
        <dbReference type="ARBA" id="ARBA00001907"/>
    </source>
</evidence>
<accession>A0A7X0D1L7</accession>
<dbReference type="PANTHER" id="PTHR28037:SF1">
    <property type="entry name" value="ALCOHOL O-ACETYLTRANSFERASE 1-RELATED"/>
    <property type="match status" value="1"/>
</dbReference>
<dbReference type="Proteomes" id="UP000547879">
    <property type="component" value="Unassembled WGS sequence"/>
</dbReference>
<dbReference type="EC" id="2.3.1.282" evidence="5"/>
<organism evidence="14 15">
    <name type="scientific">Rhizobium wenxiniae</name>
    <dbReference type="NCBI Taxonomy" id="1737357"/>
    <lineage>
        <taxon>Bacteria</taxon>
        <taxon>Pseudomonadati</taxon>
        <taxon>Pseudomonadota</taxon>
        <taxon>Alphaproteobacteria</taxon>
        <taxon>Hyphomicrobiales</taxon>
        <taxon>Rhizobiaceae</taxon>
        <taxon>Rhizobium/Agrobacterium group</taxon>
        <taxon>Rhizobium</taxon>
    </lineage>
</organism>
<dbReference type="Pfam" id="PF16911">
    <property type="entry name" value="PapA_C"/>
    <property type="match status" value="1"/>
</dbReference>
<comment type="similarity">
    <text evidence="4">Belongs to the acyltransferase PapA5 family.</text>
</comment>
<keyword evidence="8" id="KW-0012">Acyltransferase</keyword>
<comment type="catalytic activity">
    <reaction evidence="1">
        <text>2 a mycocerosyl-[mycocerosic acid synthase] + a phthiocerol = a dimycocerosyl phthiocerol + 2 holo-[mycocerosic acid synthase].</text>
        <dbReference type="EC" id="2.3.1.282"/>
    </reaction>
</comment>
<keyword evidence="7" id="KW-0808">Transferase</keyword>
<dbReference type="InterPro" id="IPR052058">
    <property type="entry name" value="Alcohol_O-acetyltransferase"/>
</dbReference>
<dbReference type="RefSeq" id="WP_183993517.1">
    <property type="nucleotide sequence ID" value="NZ_BMHW01000008.1"/>
</dbReference>
<sequence>MTLQTLQKIRNLGTFEHLFAAYGEAGAMAFSVAVRVGSVVPEAALVKALSTVQARQPLLRASVGWDEDRVHAFLVSENPIPLTMIASHKMQWHHVAQDEVNRPFSSDAGPLVRAVALTGASETTIVLTFHHSVADGMAALFVMHEVLVALSGGNLNDPPSADLLEERLGMPLPQFVRDTPRGDDSRSAASSTPSQADLPRAAVKAIELKQDLTERLIHLAKSQGVTVNSMLTAAVGRAQLSLDDRWKSETLRVMSPIDFKGFLSIPDQVGLFLSIAITPFEQGDREFWAEALRVGQQIDKFRSKEMASRIIGDLAKRFADDASYDASRERIVSQIPYDTVMTNFGLVRLPTSYGDLVVERVWAPVLRSVPGQNVVAAASFGGVLSLVHTSVGGTEGLLDRTVEILQGL</sequence>
<dbReference type="Gene3D" id="3.30.559.30">
    <property type="entry name" value="Nonribosomal peptide synthetase, condensation domain"/>
    <property type="match status" value="1"/>
</dbReference>
<proteinExistence type="inferred from homology"/>